<reference evidence="2" key="1">
    <citation type="journal article" date="2020" name="Stud. Mycol.">
        <title>101 Dothideomycetes genomes: a test case for predicting lifestyles and emergence of pathogens.</title>
        <authorList>
            <person name="Haridas S."/>
            <person name="Albert R."/>
            <person name="Binder M."/>
            <person name="Bloem J."/>
            <person name="Labutti K."/>
            <person name="Salamov A."/>
            <person name="Andreopoulos B."/>
            <person name="Baker S."/>
            <person name="Barry K."/>
            <person name="Bills G."/>
            <person name="Bluhm B."/>
            <person name="Cannon C."/>
            <person name="Castanera R."/>
            <person name="Culley D."/>
            <person name="Daum C."/>
            <person name="Ezra D."/>
            <person name="Gonzalez J."/>
            <person name="Henrissat B."/>
            <person name="Kuo A."/>
            <person name="Liang C."/>
            <person name="Lipzen A."/>
            <person name="Lutzoni F."/>
            <person name="Magnuson J."/>
            <person name="Mondo S."/>
            <person name="Nolan M."/>
            <person name="Ohm R."/>
            <person name="Pangilinan J."/>
            <person name="Park H.-J."/>
            <person name="Ramirez L."/>
            <person name="Alfaro M."/>
            <person name="Sun H."/>
            <person name="Tritt A."/>
            <person name="Yoshinaga Y."/>
            <person name="Zwiers L.-H."/>
            <person name="Turgeon B."/>
            <person name="Goodwin S."/>
            <person name="Spatafora J."/>
            <person name="Crous P."/>
            <person name="Grigoriev I."/>
        </authorList>
    </citation>
    <scope>NUCLEOTIDE SEQUENCE</scope>
    <source>
        <strain evidence="2">CBS 115976</strain>
    </source>
</reference>
<evidence type="ECO:0000313" key="3">
    <source>
        <dbReference type="Proteomes" id="UP000799302"/>
    </source>
</evidence>
<dbReference type="Gene3D" id="2.60.120.260">
    <property type="entry name" value="Galactose-binding domain-like"/>
    <property type="match status" value="1"/>
</dbReference>
<organism evidence="2 3">
    <name type="scientific">Microthyrium microscopicum</name>
    <dbReference type="NCBI Taxonomy" id="703497"/>
    <lineage>
        <taxon>Eukaryota</taxon>
        <taxon>Fungi</taxon>
        <taxon>Dikarya</taxon>
        <taxon>Ascomycota</taxon>
        <taxon>Pezizomycotina</taxon>
        <taxon>Dothideomycetes</taxon>
        <taxon>Dothideomycetes incertae sedis</taxon>
        <taxon>Microthyriales</taxon>
        <taxon>Microthyriaceae</taxon>
        <taxon>Microthyrium</taxon>
    </lineage>
</organism>
<name>A0A6A6U9E4_9PEZI</name>
<keyword evidence="3" id="KW-1185">Reference proteome</keyword>
<dbReference type="Proteomes" id="UP000799302">
    <property type="component" value="Unassembled WGS sequence"/>
</dbReference>
<proteinExistence type="predicted"/>
<dbReference type="EMBL" id="MU004236">
    <property type="protein sequence ID" value="KAF2668802.1"/>
    <property type="molecule type" value="Genomic_DNA"/>
</dbReference>
<sequence>MHAFITLAAILAPALAAPADGLRNKIRANRPPYYPPGFNPYGGTQPTQPTQPTNNTTIPTCPVCPTCQTCPTCPICPPGPIPCNATQSVVNPGFEALGGSFPPWSLSDPSIILLDSTNGGQDPGGLHSAAFVLSTAKNAAYISQNVTVCPNTMYKVYFQVKRNTDATTSTPGSTGFAPSGASAGITQCVIFITLDNAGTYQLQGDATQIPASPMGFNQIITNSTFTTGNTTSAGLMVSAVCSSSAFQVPATVQQGAPPATPIPGTIYFDNIELIPQPPRK</sequence>
<dbReference type="AlphaFoldDB" id="A0A6A6U9E4"/>
<feature type="chain" id="PRO_5025528039" description="CBM-cenC domain-containing protein" evidence="1">
    <location>
        <begin position="17"/>
        <end position="280"/>
    </location>
</feature>
<evidence type="ECO:0008006" key="4">
    <source>
        <dbReference type="Google" id="ProtNLM"/>
    </source>
</evidence>
<feature type="signal peptide" evidence="1">
    <location>
        <begin position="1"/>
        <end position="16"/>
    </location>
</feature>
<evidence type="ECO:0000256" key="1">
    <source>
        <dbReference type="SAM" id="SignalP"/>
    </source>
</evidence>
<evidence type="ECO:0000313" key="2">
    <source>
        <dbReference type="EMBL" id="KAF2668802.1"/>
    </source>
</evidence>
<accession>A0A6A6U9E4</accession>
<protein>
    <recommendedName>
        <fullName evidence="4">CBM-cenC domain-containing protein</fullName>
    </recommendedName>
</protein>
<keyword evidence="1" id="KW-0732">Signal</keyword>
<gene>
    <name evidence="2" type="ORF">BT63DRAFT_414760</name>
</gene>